<proteinExistence type="predicted"/>
<dbReference type="Proteomes" id="UP000250235">
    <property type="component" value="Unassembled WGS sequence"/>
</dbReference>
<name>A0A2Z7BU42_9LAMI</name>
<evidence type="ECO:0000313" key="1">
    <source>
        <dbReference type="EMBL" id="KZV38081.1"/>
    </source>
</evidence>
<gene>
    <name evidence="1" type="ORF">F511_44014</name>
</gene>
<dbReference type="AlphaFoldDB" id="A0A2Z7BU42"/>
<sequence>MTRGRATLGPADRCVVSGKSNAIIKVVTARSECLPPSYDGLTGPDDHGSMISRLIDRGIEVRLEMNYRSIHWPS</sequence>
<keyword evidence="2" id="KW-1185">Reference proteome</keyword>
<dbReference type="EMBL" id="KV002286">
    <property type="protein sequence ID" value="KZV38081.1"/>
    <property type="molecule type" value="Genomic_DNA"/>
</dbReference>
<evidence type="ECO:0000313" key="2">
    <source>
        <dbReference type="Proteomes" id="UP000250235"/>
    </source>
</evidence>
<accession>A0A2Z7BU42</accession>
<protein>
    <submittedName>
        <fullName evidence="1">F-box protein-like</fullName>
    </submittedName>
</protein>
<reference evidence="1 2" key="1">
    <citation type="journal article" date="2015" name="Proc. Natl. Acad. Sci. U.S.A.">
        <title>The resurrection genome of Boea hygrometrica: A blueprint for survival of dehydration.</title>
        <authorList>
            <person name="Xiao L."/>
            <person name="Yang G."/>
            <person name="Zhang L."/>
            <person name="Yang X."/>
            <person name="Zhao S."/>
            <person name="Ji Z."/>
            <person name="Zhou Q."/>
            <person name="Hu M."/>
            <person name="Wang Y."/>
            <person name="Chen M."/>
            <person name="Xu Y."/>
            <person name="Jin H."/>
            <person name="Xiao X."/>
            <person name="Hu G."/>
            <person name="Bao F."/>
            <person name="Hu Y."/>
            <person name="Wan P."/>
            <person name="Li L."/>
            <person name="Deng X."/>
            <person name="Kuang T."/>
            <person name="Xiang C."/>
            <person name="Zhu J.K."/>
            <person name="Oliver M.J."/>
            <person name="He Y."/>
        </authorList>
    </citation>
    <scope>NUCLEOTIDE SEQUENCE [LARGE SCALE GENOMIC DNA]</scope>
    <source>
        <strain evidence="2">cv. XS01</strain>
    </source>
</reference>
<organism evidence="1 2">
    <name type="scientific">Dorcoceras hygrometricum</name>
    <dbReference type="NCBI Taxonomy" id="472368"/>
    <lineage>
        <taxon>Eukaryota</taxon>
        <taxon>Viridiplantae</taxon>
        <taxon>Streptophyta</taxon>
        <taxon>Embryophyta</taxon>
        <taxon>Tracheophyta</taxon>
        <taxon>Spermatophyta</taxon>
        <taxon>Magnoliopsida</taxon>
        <taxon>eudicotyledons</taxon>
        <taxon>Gunneridae</taxon>
        <taxon>Pentapetalae</taxon>
        <taxon>asterids</taxon>
        <taxon>lamiids</taxon>
        <taxon>Lamiales</taxon>
        <taxon>Gesneriaceae</taxon>
        <taxon>Didymocarpoideae</taxon>
        <taxon>Trichosporeae</taxon>
        <taxon>Loxocarpinae</taxon>
        <taxon>Dorcoceras</taxon>
    </lineage>
</organism>